<dbReference type="GO" id="GO:0015280">
    <property type="term" value="F:ligand-gated sodium channel activity"/>
    <property type="evidence" value="ECO:0007669"/>
    <property type="project" value="TreeGrafter"/>
</dbReference>
<evidence type="ECO:0000313" key="15">
    <source>
        <dbReference type="Proteomes" id="UP000014760"/>
    </source>
</evidence>
<reference evidence="15" key="1">
    <citation type="submission" date="2012-12" db="EMBL/GenBank/DDBJ databases">
        <authorList>
            <person name="Hellsten U."/>
            <person name="Grimwood J."/>
            <person name="Chapman J.A."/>
            <person name="Shapiro H."/>
            <person name="Aerts A."/>
            <person name="Otillar R.P."/>
            <person name="Terry A.Y."/>
            <person name="Boore J.L."/>
            <person name="Simakov O."/>
            <person name="Marletaz F."/>
            <person name="Cho S.-J."/>
            <person name="Edsinger-Gonzales E."/>
            <person name="Havlak P."/>
            <person name="Kuo D.-H."/>
            <person name="Larsson T."/>
            <person name="Lv J."/>
            <person name="Arendt D."/>
            <person name="Savage R."/>
            <person name="Osoegawa K."/>
            <person name="de Jong P."/>
            <person name="Lindberg D.R."/>
            <person name="Seaver E.C."/>
            <person name="Weisblat D.A."/>
            <person name="Putnam N.H."/>
            <person name="Grigoriev I.V."/>
            <person name="Rokhsar D.S."/>
        </authorList>
    </citation>
    <scope>NUCLEOTIDE SEQUENCE</scope>
    <source>
        <strain evidence="15">I ESC-2004</strain>
    </source>
</reference>
<gene>
    <name evidence="13" type="ORF">CAPTEDRAFT_215957</name>
</gene>
<dbReference type="PANTHER" id="PTHR11690">
    <property type="entry name" value="AMILORIDE-SENSITIVE SODIUM CHANNEL-RELATED"/>
    <property type="match status" value="1"/>
</dbReference>
<evidence type="ECO:0000256" key="8">
    <source>
        <dbReference type="ARBA" id="ARBA00023136"/>
    </source>
</evidence>
<keyword evidence="8 12" id="KW-0472">Membrane</keyword>
<accession>R7VFP0</accession>
<dbReference type="Proteomes" id="UP000014760">
    <property type="component" value="Unassembled WGS sequence"/>
</dbReference>
<evidence type="ECO:0000313" key="14">
    <source>
        <dbReference type="EnsemblMetazoa" id="CapteP215957"/>
    </source>
</evidence>
<keyword evidence="9 11" id="KW-0739">Sodium transport</keyword>
<dbReference type="EMBL" id="AMQN01004616">
    <property type="status" value="NOT_ANNOTATED_CDS"/>
    <property type="molecule type" value="Genomic_DNA"/>
</dbReference>
<protein>
    <submittedName>
        <fullName evidence="13 14">Uncharacterized protein</fullName>
    </submittedName>
</protein>
<evidence type="ECO:0000256" key="12">
    <source>
        <dbReference type="SAM" id="Phobius"/>
    </source>
</evidence>
<keyword evidence="6" id="KW-0915">Sodium</keyword>
<evidence type="ECO:0000256" key="11">
    <source>
        <dbReference type="RuleBase" id="RU000679"/>
    </source>
</evidence>
<proteinExistence type="inferred from homology"/>
<dbReference type="GO" id="GO:0005886">
    <property type="term" value="C:plasma membrane"/>
    <property type="evidence" value="ECO:0007669"/>
    <property type="project" value="TreeGrafter"/>
</dbReference>
<keyword evidence="4 11" id="KW-0812">Transmembrane</keyword>
<evidence type="ECO:0000256" key="6">
    <source>
        <dbReference type="ARBA" id="ARBA00023053"/>
    </source>
</evidence>
<keyword evidence="7 11" id="KW-0406">Ion transport</keyword>
<evidence type="ECO:0000256" key="1">
    <source>
        <dbReference type="ARBA" id="ARBA00004141"/>
    </source>
</evidence>
<evidence type="ECO:0000256" key="10">
    <source>
        <dbReference type="ARBA" id="ARBA00023303"/>
    </source>
</evidence>
<dbReference type="InterPro" id="IPR001873">
    <property type="entry name" value="ENaC"/>
</dbReference>
<keyword evidence="5 12" id="KW-1133">Transmembrane helix</keyword>
<evidence type="ECO:0000256" key="3">
    <source>
        <dbReference type="ARBA" id="ARBA00022461"/>
    </source>
</evidence>
<evidence type="ECO:0000256" key="4">
    <source>
        <dbReference type="ARBA" id="ARBA00022692"/>
    </source>
</evidence>
<dbReference type="AlphaFoldDB" id="R7VFP0"/>
<comment type="similarity">
    <text evidence="11">Belongs to the amiloride-sensitive sodium channel (TC 1.A.6) family.</text>
</comment>
<evidence type="ECO:0000256" key="7">
    <source>
        <dbReference type="ARBA" id="ARBA00023065"/>
    </source>
</evidence>
<dbReference type="OrthoDB" id="6332919at2759"/>
<dbReference type="EnsemblMetazoa" id="CapteT215957">
    <property type="protein sequence ID" value="CapteP215957"/>
    <property type="gene ID" value="CapteG215957"/>
</dbReference>
<keyword evidence="3 11" id="KW-0894">Sodium channel</keyword>
<dbReference type="Pfam" id="PF00858">
    <property type="entry name" value="ASC"/>
    <property type="match status" value="1"/>
</dbReference>
<keyword evidence="2 11" id="KW-0813">Transport</keyword>
<dbReference type="EMBL" id="KB293995">
    <property type="protein sequence ID" value="ELU15111.1"/>
    <property type="molecule type" value="Genomic_DNA"/>
</dbReference>
<evidence type="ECO:0000313" key="13">
    <source>
        <dbReference type="EMBL" id="ELU15111.1"/>
    </source>
</evidence>
<evidence type="ECO:0000256" key="5">
    <source>
        <dbReference type="ARBA" id="ARBA00022989"/>
    </source>
</evidence>
<keyword evidence="15" id="KW-1185">Reference proteome</keyword>
<dbReference type="PANTHER" id="PTHR11690:SF300">
    <property type="entry name" value="PICKPOCKET PROTEIN 19"/>
    <property type="match status" value="1"/>
</dbReference>
<evidence type="ECO:0000256" key="2">
    <source>
        <dbReference type="ARBA" id="ARBA00022448"/>
    </source>
</evidence>
<reference evidence="13 15" key="2">
    <citation type="journal article" date="2013" name="Nature">
        <title>Insights into bilaterian evolution from three spiralian genomes.</title>
        <authorList>
            <person name="Simakov O."/>
            <person name="Marletaz F."/>
            <person name="Cho S.J."/>
            <person name="Edsinger-Gonzales E."/>
            <person name="Havlak P."/>
            <person name="Hellsten U."/>
            <person name="Kuo D.H."/>
            <person name="Larsson T."/>
            <person name="Lv J."/>
            <person name="Arendt D."/>
            <person name="Savage R."/>
            <person name="Osoegawa K."/>
            <person name="de Jong P."/>
            <person name="Grimwood J."/>
            <person name="Chapman J.A."/>
            <person name="Shapiro H."/>
            <person name="Aerts A."/>
            <person name="Otillar R.P."/>
            <person name="Terry A.Y."/>
            <person name="Boore J.L."/>
            <person name="Grigoriev I.V."/>
            <person name="Lindberg D.R."/>
            <person name="Seaver E.C."/>
            <person name="Weisblat D.A."/>
            <person name="Putnam N.H."/>
            <person name="Rokhsar D.S."/>
        </authorList>
    </citation>
    <scope>NUCLEOTIDE SEQUENCE</scope>
    <source>
        <strain evidence="13 15">I ESC-2004</strain>
    </source>
</reference>
<keyword evidence="10 11" id="KW-0407">Ion channel</keyword>
<name>R7VFP0_CAPTE</name>
<evidence type="ECO:0000256" key="9">
    <source>
        <dbReference type="ARBA" id="ARBA00023201"/>
    </source>
</evidence>
<organism evidence="13">
    <name type="scientific">Capitella teleta</name>
    <name type="common">Polychaete worm</name>
    <dbReference type="NCBI Taxonomy" id="283909"/>
    <lineage>
        <taxon>Eukaryota</taxon>
        <taxon>Metazoa</taxon>
        <taxon>Spiralia</taxon>
        <taxon>Lophotrochozoa</taxon>
        <taxon>Annelida</taxon>
        <taxon>Polychaeta</taxon>
        <taxon>Sedentaria</taxon>
        <taxon>Scolecida</taxon>
        <taxon>Capitellidae</taxon>
        <taxon>Capitella</taxon>
    </lineage>
</organism>
<comment type="subcellular location">
    <subcellularLocation>
        <location evidence="1">Membrane</location>
        <topology evidence="1">Multi-pass membrane protein</topology>
    </subcellularLocation>
</comment>
<feature type="transmembrane region" description="Helical" evidence="12">
    <location>
        <begin position="69"/>
        <end position="92"/>
    </location>
</feature>
<dbReference type="HOGENOM" id="CLU_1836974_0_0_1"/>
<sequence>MTANSADKGCFQRVEVLYEVDDIKGRNEKNEESRNAVDREDMWADVQHVTTVHGLDKLTDKCPIKTRRWIWLMVIVASLCIFGYQATMRLLYFLGHPVNMNYKVVTNHSLLFPKVVICNQNSFKLVVFSSSIIMISRWLN</sequence>
<reference evidence="14" key="3">
    <citation type="submission" date="2015-06" db="UniProtKB">
        <authorList>
            <consortium name="EnsemblMetazoa"/>
        </authorList>
    </citation>
    <scope>IDENTIFICATION</scope>
</reference>